<evidence type="ECO:0000256" key="10">
    <source>
        <dbReference type="ARBA" id="ARBA00037847"/>
    </source>
</evidence>
<feature type="transmembrane region" description="Helical" evidence="11">
    <location>
        <begin position="482"/>
        <end position="505"/>
    </location>
</feature>
<proteinExistence type="predicted"/>
<comment type="subcellular location">
    <subcellularLocation>
        <location evidence="10">Endomembrane system</location>
        <topology evidence="10">Single-pass membrane protein</topology>
    </subcellularLocation>
    <subcellularLocation>
        <location evidence="1">Membrane</location>
        <topology evidence="1">Single-pass type I membrane protein</topology>
    </subcellularLocation>
</comment>
<dbReference type="SUPFAM" id="SSF52025">
    <property type="entry name" value="PA domain"/>
    <property type="match status" value="1"/>
</dbReference>
<keyword evidence="9" id="KW-0325">Glycoprotein</keyword>
<keyword evidence="3 11" id="KW-0812">Transmembrane</keyword>
<keyword evidence="5" id="KW-0677">Repeat</keyword>
<feature type="domain" description="PA" evidence="12">
    <location>
        <begin position="107"/>
        <end position="195"/>
    </location>
</feature>
<dbReference type="InterPro" id="IPR056858">
    <property type="entry name" value="VSR_TRX"/>
</dbReference>
<evidence type="ECO:0000256" key="7">
    <source>
        <dbReference type="ARBA" id="ARBA00022989"/>
    </source>
</evidence>
<dbReference type="AlphaFoldDB" id="A0A0H5R4T0"/>
<evidence type="ECO:0000256" key="6">
    <source>
        <dbReference type="ARBA" id="ARBA00022837"/>
    </source>
</evidence>
<keyword evidence="7 11" id="KW-1133">Transmembrane helix</keyword>
<dbReference type="EMBL" id="HACM01008454">
    <property type="protein sequence ID" value="CRZ08896.1"/>
    <property type="molecule type" value="Transcribed_RNA"/>
</dbReference>
<keyword evidence="6" id="KW-0106">Calcium</keyword>
<evidence type="ECO:0000256" key="4">
    <source>
        <dbReference type="ARBA" id="ARBA00022729"/>
    </source>
</evidence>
<feature type="domain" description="Vacuolar sorting receptor thioredoxin-like" evidence="13">
    <location>
        <begin position="223"/>
        <end position="412"/>
    </location>
</feature>
<evidence type="ECO:0000313" key="14">
    <source>
        <dbReference type="EMBL" id="CRZ08896.1"/>
    </source>
</evidence>
<dbReference type="Pfam" id="PF25011">
    <property type="entry name" value="VSR_TRX"/>
    <property type="match status" value="1"/>
</dbReference>
<reference evidence="14" key="1">
    <citation type="submission" date="2015-04" db="EMBL/GenBank/DDBJ databases">
        <title>The genome sequence of the plant pathogenic Rhizarian Plasmodiophora brassicae reveals insights in its biotrophic life cycle and the origin of chitin synthesis.</title>
        <authorList>
            <person name="Schwelm A."/>
            <person name="Fogelqvist J."/>
            <person name="Knaust A."/>
            <person name="Julke S."/>
            <person name="Lilja T."/>
            <person name="Dhandapani V."/>
            <person name="Bonilla-Rosso G."/>
            <person name="Karlsson M."/>
            <person name="Shevchenko A."/>
            <person name="Choi S.R."/>
            <person name="Kim H.G."/>
            <person name="Park J.Y."/>
            <person name="Lim Y.P."/>
            <person name="Ludwig-Muller J."/>
            <person name="Dixelius C."/>
        </authorList>
    </citation>
    <scope>NUCLEOTIDE SEQUENCE</scope>
    <source>
        <tissue evidence="14">Potato root galls</tissue>
    </source>
</reference>
<evidence type="ECO:0000256" key="2">
    <source>
        <dbReference type="ARBA" id="ARBA00022536"/>
    </source>
</evidence>
<dbReference type="GO" id="GO:0012505">
    <property type="term" value="C:endomembrane system"/>
    <property type="evidence" value="ECO:0007669"/>
    <property type="project" value="UniProtKB-SubCell"/>
</dbReference>
<feature type="non-terminal residue" evidence="14">
    <location>
        <position position="1"/>
    </location>
</feature>
<dbReference type="Gene3D" id="3.50.30.30">
    <property type="match status" value="1"/>
</dbReference>
<evidence type="ECO:0000256" key="1">
    <source>
        <dbReference type="ARBA" id="ARBA00004479"/>
    </source>
</evidence>
<keyword evidence="4" id="KW-0732">Signal</keyword>
<protein>
    <submittedName>
        <fullName evidence="14">Uncharacterized protein</fullName>
    </submittedName>
</protein>
<evidence type="ECO:0000259" key="13">
    <source>
        <dbReference type="Pfam" id="PF25011"/>
    </source>
</evidence>
<evidence type="ECO:0000256" key="5">
    <source>
        <dbReference type="ARBA" id="ARBA00022737"/>
    </source>
</evidence>
<sequence>IDTHTSEPIISRVSVCVGRNSYISLRRLIRDRENAARASNRTTSRMLASNWILSAAVLYAAIAIASSDNVLQISQPQDLKAMFGGTGTMDSRPSLFGVPHYGQCMRGTLVTLKEEEQDGCERFTLPKADKEPVVVLLKRGQCTFATKVRNAQEALAAAVIVVNNEDAIPKHMNSDGSNNIVIPSTLIKSSDGNKLFEFLSKNPLKPVEVSLEYGLDQHETVDVELWTSSFDPQSASFNQLGDVFVPLQKQNKLSVSYHYAFVNGKFYSCDVGSKLCGNQCTNNGRYCAVDPNHDLSSGVSGQDVVGENLRRICLHMATNNTDPGLFWKYSSKFATDCGATNKVNKDCSKSVLDSINPSAFAAVEKCVKDSGGADADSDNENTLIEAELKLKSESGISLIPSFYINNALYFGTTACKVGDGSETCPVFRQVCNGFTDSSVPELCRASGGCGLGKGRDACGHCVEFSSPNFIKDKKDCYNGGGVSVATVIFLIVIFVTILMGAAFVYHQRSAVKMRDELRSIMSQYVPLEDEKAEGERGPLV</sequence>
<dbReference type="PANTHER" id="PTHR22702:SF1">
    <property type="entry name" value="PROTEASE-ASSOCIATED DOMAIN-CONTAINING PROTEIN 1"/>
    <property type="match status" value="1"/>
</dbReference>
<dbReference type="Pfam" id="PF02225">
    <property type="entry name" value="PA"/>
    <property type="match status" value="1"/>
</dbReference>
<dbReference type="InterPro" id="IPR003137">
    <property type="entry name" value="PA_domain"/>
</dbReference>
<name>A0A0H5R4T0_9EUKA</name>
<evidence type="ECO:0000256" key="3">
    <source>
        <dbReference type="ARBA" id="ARBA00022692"/>
    </source>
</evidence>
<feature type="transmembrane region" description="Helical" evidence="11">
    <location>
        <begin position="47"/>
        <end position="66"/>
    </location>
</feature>
<accession>A0A0H5R4T0</accession>
<evidence type="ECO:0000256" key="8">
    <source>
        <dbReference type="ARBA" id="ARBA00023136"/>
    </source>
</evidence>
<evidence type="ECO:0000256" key="9">
    <source>
        <dbReference type="ARBA" id="ARBA00023180"/>
    </source>
</evidence>
<evidence type="ECO:0000256" key="11">
    <source>
        <dbReference type="SAM" id="Phobius"/>
    </source>
</evidence>
<dbReference type="PANTHER" id="PTHR22702">
    <property type="entry name" value="PROTEASE-ASSOCIATED DOMAIN-CONTAINING PROTEIN"/>
    <property type="match status" value="1"/>
</dbReference>
<dbReference type="InterPro" id="IPR046450">
    <property type="entry name" value="PA_dom_sf"/>
</dbReference>
<organism evidence="14">
    <name type="scientific">Spongospora subterranea</name>
    <dbReference type="NCBI Taxonomy" id="70186"/>
    <lineage>
        <taxon>Eukaryota</taxon>
        <taxon>Sar</taxon>
        <taxon>Rhizaria</taxon>
        <taxon>Endomyxa</taxon>
        <taxon>Phytomyxea</taxon>
        <taxon>Plasmodiophorida</taxon>
        <taxon>Plasmodiophoridae</taxon>
        <taxon>Spongospora</taxon>
    </lineage>
</organism>
<keyword evidence="2" id="KW-0245">EGF-like domain</keyword>
<dbReference type="GO" id="GO:0016020">
    <property type="term" value="C:membrane"/>
    <property type="evidence" value="ECO:0007669"/>
    <property type="project" value="UniProtKB-SubCell"/>
</dbReference>
<evidence type="ECO:0000259" key="12">
    <source>
        <dbReference type="Pfam" id="PF02225"/>
    </source>
</evidence>
<keyword evidence="8 11" id="KW-0472">Membrane</keyword>